<protein>
    <submittedName>
        <fullName evidence="1">Aminoglycoside/hydroxyurea antibiotic resistance kinase</fullName>
    </submittedName>
</protein>
<reference evidence="1" key="1">
    <citation type="submission" date="2016-01" db="EMBL/GenBank/DDBJ databases">
        <authorList>
            <person name="Mcilroy J.S."/>
            <person name="Karst M S."/>
            <person name="Albertsen M."/>
        </authorList>
    </citation>
    <scope>NUCLEOTIDE SEQUENCE</scope>
    <source>
        <strain evidence="1">Cfx-K</strain>
    </source>
</reference>
<proteinExistence type="predicted"/>
<dbReference type="SUPFAM" id="SSF56112">
    <property type="entry name" value="Protein kinase-like (PK-like)"/>
    <property type="match status" value="1"/>
</dbReference>
<dbReference type="InterPro" id="IPR006748">
    <property type="entry name" value="NH2Glyco/OHUrea_AB-resist_kin"/>
</dbReference>
<dbReference type="AlphaFoldDB" id="A0A160T4E1"/>
<keyword evidence="1" id="KW-0418">Kinase</keyword>
<dbReference type="GO" id="GO:0019748">
    <property type="term" value="P:secondary metabolic process"/>
    <property type="evidence" value="ECO:0007669"/>
    <property type="project" value="InterPro"/>
</dbReference>
<dbReference type="Proteomes" id="UP000215027">
    <property type="component" value="Chromosome I"/>
</dbReference>
<dbReference type="GO" id="GO:0016773">
    <property type="term" value="F:phosphotransferase activity, alcohol group as acceptor"/>
    <property type="evidence" value="ECO:0007669"/>
    <property type="project" value="InterPro"/>
</dbReference>
<dbReference type="Pfam" id="PF04655">
    <property type="entry name" value="APH_6_hur"/>
    <property type="match status" value="1"/>
</dbReference>
<dbReference type="OrthoDB" id="179394at2"/>
<dbReference type="Gene3D" id="3.90.1200.10">
    <property type="match status" value="1"/>
</dbReference>
<keyword evidence="1" id="KW-0808">Transferase</keyword>
<evidence type="ECO:0000313" key="2">
    <source>
        <dbReference type="Proteomes" id="UP000215027"/>
    </source>
</evidence>
<dbReference type="GO" id="GO:0016301">
    <property type="term" value="F:kinase activity"/>
    <property type="evidence" value="ECO:0007669"/>
    <property type="project" value="UniProtKB-KW"/>
</dbReference>
<keyword evidence="2" id="KW-1185">Reference proteome</keyword>
<dbReference type="KEGG" id="pbf:CFX0092_A1717"/>
<organism evidence="1 2">
    <name type="scientific">Candidatus Promineifilum breve</name>
    <dbReference type="NCBI Taxonomy" id="1806508"/>
    <lineage>
        <taxon>Bacteria</taxon>
        <taxon>Bacillati</taxon>
        <taxon>Chloroflexota</taxon>
        <taxon>Ardenticatenia</taxon>
        <taxon>Candidatus Promineifilales</taxon>
        <taxon>Candidatus Promineifilaceae</taxon>
        <taxon>Candidatus Promineifilum</taxon>
    </lineage>
</organism>
<dbReference type="EMBL" id="LN890655">
    <property type="protein sequence ID" value="CUS03595.2"/>
    <property type="molecule type" value="Genomic_DNA"/>
</dbReference>
<dbReference type="InterPro" id="IPR011009">
    <property type="entry name" value="Kinase-like_dom_sf"/>
</dbReference>
<evidence type="ECO:0000313" key="1">
    <source>
        <dbReference type="EMBL" id="CUS03595.2"/>
    </source>
</evidence>
<accession>A0A160T4E1</accession>
<name>A0A160T4E1_9CHLR</name>
<sequence length="301" mass="33245">MIIVDTTYCTRRIMDIHGPRGAAWLARLPDLLDEFAARWSLVVLPPFPVQSFNYVAPVIGPDGEALVLKAGLLHSELWSEIDALRLFDGRGVARLLDVDRERGVLLLERVRPGDSLHGLPDAEQIIALANVLRRLWRPLPNEHPFRTIPDLARGLDRLRDAFGGGYGPFPPRRVDRAAALFRELTSDAAPPVLIHGDANPGNVLRSARDGWLAIDPKGYAGQPLWDVATYLNDPPPAAPAETRRRQQRRVALLAQALDEPRAAILTWAEAHAVLSACWSYEDHGAGWEPALALAELYEAMG</sequence>
<dbReference type="RefSeq" id="WP_095043057.1">
    <property type="nucleotide sequence ID" value="NZ_LN890655.1"/>
</dbReference>
<gene>
    <name evidence="1" type="ORF">CFX0092_A1717</name>
</gene>